<evidence type="ECO:0000256" key="1">
    <source>
        <dbReference type="ARBA" id="ARBA00023125"/>
    </source>
</evidence>
<dbReference type="GO" id="GO:0003677">
    <property type="term" value="F:DNA binding"/>
    <property type="evidence" value="ECO:0007669"/>
    <property type="project" value="UniProtKB-UniRule"/>
</dbReference>
<dbReference type="CDD" id="cd00383">
    <property type="entry name" value="trans_reg_C"/>
    <property type="match status" value="1"/>
</dbReference>
<keyword evidence="5" id="KW-1185">Reference proteome</keyword>
<dbReference type="GO" id="GO:0006355">
    <property type="term" value="P:regulation of DNA-templated transcription"/>
    <property type="evidence" value="ECO:0007669"/>
    <property type="project" value="InterPro"/>
</dbReference>
<dbReference type="InterPro" id="IPR036388">
    <property type="entry name" value="WH-like_DNA-bd_sf"/>
</dbReference>
<dbReference type="SUPFAM" id="SSF46894">
    <property type="entry name" value="C-terminal effector domain of the bipartite response regulators"/>
    <property type="match status" value="1"/>
</dbReference>
<reference evidence="4 5" key="1">
    <citation type="submission" date="2016-10" db="EMBL/GenBank/DDBJ databases">
        <authorList>
            <person name="de Groot N.N."/>
        </authorList>
    </citation>
    <scope>NUCLEOTIDE SEQUENCE [LARGE SCALE GENOMIC DNA]</scope>
    <source>
        <strain evidence="4 5">CGMCC 1.7659</strain>
    </source>
</reference>
<dbReference type="GO" id="GO:0000160">
    <property type="term" value="P:phosphorelay signal transduction system"/>
    <property type="evidence" value="ECO:0007669"/>
    <property type="project" value="InterPro"/>
</dbReference>
<dbReference type="InterPro" id="IPR058852">
    <property type="entry name" value="HTH_77"/>
</dbReference>
<dbReference type="OrthoDB" id="9811542at2"/>
<dbReference type="Gene3D" id="3.40.50.300">
    <property type="entry name" value="P-loop containing nucleotide triphosphate hydrolases"/>
    <property type="match status" value="1"/>
</dbReference>
<feature type="DNA-binding region" description="OmpR/PhoB-type" evidence="2">
    <location>
        <begin position="11"/>
        <end position="109"/>
    </location>
</feature>
<accession>A0A1I4VHK5</accession>
<dbReference type="Pfam" id="PF25872">
    <property type="entry name" value="HTH_77"/>
    <property type="match status" value="1"/>
</dbReference>
<feature type="domain" description="OmpR/PhoB-type" evidence="3">
    <location>
        <begin position="11"/>
        <end position="109"/>
    </location>
</feature>
<proteinExistence type="predicted"/>
<protein>
    <submittedName>
        <fullName evidence="4">Predicted ATPase</fullName>
    </submittedName>
</protein>
<dbReference type="InterPro" id="IPR016032">
    <property type="entry name" value="Sig_transdc_resp-reg_C-effctor"/>
</dbReference>
<dbReference type="PANTHER" id="PTHR47691">
    <property type="entry name" value="REGULATOR-RELATED"/>
    <property type="match status" value="1"/>
</dbReference>
<sequence length="953" mass="103671">MPTSAMAKPDDRAITFGPFSVYPARQLLLKEGRRVPIGSRAFGLLIALLEHAGEPVPKDRLIARAWPNRVVEDSNLRVQVALLRKALDDRRDGNEYVVAVPGHGYRFAPATTCTEARHAGFGTDVRTNNLPLRLNPVIGRDDVVDILAARLRRQRLVTVVGTGGVGKTTVAVAAATALLASYRDGVWLMDLAPIADATLLPCVLATTIGLPLTSHDPMAELLSVLRDKHILLVFDNCERVIEAATILVEAIIKGAPSATILATSREPLRAEGESVHRLSPLQIPPATPGLTAASALHYSSVALFVERVASSMDGFRLSDGDAPVAADICRQLDGIALAIELAAARVGAFGMRGVAERLGDRFRILVGARRTALPRHQTLLATLDWSHALLAEEQRALLRRLGVFAGGFTLESACRVAADKQLSASTIPDLLGNLVEKSLVALEAGGRLARYRLLDTTRAYASAKLAETSEFSDVQRRHAECFRDLLARSLAEWESHLPEEWLGRYRPEIDNVRLALDWAFSPAGDIAIGISMTVAAIPLWFRLSSTEECRSRVGHALAKAGATASGTLHARNVMQLYAALGLSQTFTIGLAPQASAAWAKALDIAHSLADQEFRLEALWGLWLCHIGLGEYRLALDAAREFRKNSESPYDRALGDRLIGVPLHCLGHGAEARRHIASSLRRNAASVESSTSIRFRFNQPLAARAMLAQMLWLEGSPEQAMEEAHLCVREARLGGHAISVCDALAQAQCPLAMFTGEWSLAEQAIVELLDEADRAALVPWEILGQCWSAAVQVKRGEFDPGLTRLADGLNNLRQVRFALFHAGFLATLAEGLAMAGRFAQGLRAIDEALQLCARREDLWCVAELLRVKGEIVLQGADPRLADAESLFNRSLTHARRQRALSWELRAVTSIARLRCRQGRPTEARAGLAATYVRFREGFATGDLRAAKTLMDELS</sequence>
<evidence type="ECO:0000313" key="4">
    <source>
        <dbReference type="EMBL" id="SFN00671.1"/>
    </source>
</evidence>
<dbReference type="SUPFAM" id="SSF52540">
    <property type="entry name" value="P-loop containing nucleoside triphosphate hydrolases"/>
    <property type="match status" value="1"/>
</dbReference>
<evidence type="ECO:0000259" key="3">
    <source>
        <dbReference type="PROSITE" id="PS51755"/>
    </source>
</evidence>
<dbReference type="Proteomes" id="UP000198575">
    <property type="component" value="Unassembled WGS sequence"/>
</dbReference>
<keyword evidence="1 2" id="KW-0238">DNA-binding</keyword>
<dbReference type="PANTHER" id="PTHR47691:SF3">
    <property type="entry name" value="HTH-TYPE TRANSCRIPTIONAL REGULATOR RV0890C-RELATED"/>
    <property type="match status" value="1"/>
</dbReference>
<dbReference type="AlphaFoldDB" id="A0A1I4VHK5"/>
<dbReference type="SMART" id="SM00862">
    <property type="entry name" value="Trans_reg_C"/>
    <property type="match status" value="1"/>
</dbReference>
<evidence type="ECO:0000256" key="2">
    <source>
        <dbReference type="PROSITE-ProRule" id="PRU01091"/>
    </source>
</evidence>
<dbReference type="STRING" id="578942.SAMN05216289_10297"/>
<dbReference type="InterPro" id="IPR001867">
    <property type="entry name" value="OmpR/PhoB-type_DNA-bd"/>
</dbReference>
<dbReference type="Gene3D" id="1.10.10.10">
    <property type="entry name" value="Winged helix-like DNA-binding domain superfamily/Winged helix DNA-binding domain"/>
    <property type="match status" value="1"/>
</dbReference>
<name>A0A1I4VHK5_9GAMM</name>
<dbReference type="PROSITE" id="PS51755">
    <property type="entry name" value="OMPR_PHOB"/>
    <property type="match status" value="1"/>
</dbReference>
<organism evidence="4 5">
    <name type="scientific">Dokdonella immobilis</name>
    <dbReference type="NCBI Taxonomy" id="578942"/>
    <lineage>
        <taxon>Bacteria</taxon>
        <taxon>Pseudomonadati</taxon>
        <taxon>Pseudomonadota</taxon>
        <taxon>Gammaproteobacteria</taxon>
        <taxon>Lysobacterales</taxon>
        <taxon>Rhodanobacteraceae</taxon>
        <taxon>Dokdonella</taxon>
    </lineage>
</organism>
<evidence type="ECO:0000313" key="5">
    <source>
        <dbReference type="Proteomes" id="UP000198575"/>
    </source>
</evidence>
<dbReference type="Pfam" id="PF00486">
    <property type="entry name" value="Trans_reg_C"/>
    <property type="match status" value="1"/>
</dbReference>
<dbReference type="InterPro" id="IPR027417">
    <property type="entry name" value="P-loop_NTPase"/>
</dbReference>
<gene>
    <name evidence="4" type="ORF">SAMN05216289_10297</name>
</gene>
<dbReference type="EMBL" id="FOVF01000002">
    <property type="protein sequence ID" value="SFN00671.1"/>
    <property type="molecule type" value="Genomic_DNA"/>
</dbReference>